<dbReference type="InterPro" id="IPR032710">
    <property type="entry name" value="NTF2-like_dom_sf"/>
</dbReference>
<name>A0A9N9AWZ8_9GLOM</name>
<dbReference type="FunFam" id="3.10.450.50:FF:000003">
    <property type="entry name" value="Nuclear transport factor 2 family protein"/>
    <property type="match status" value="1"/>
</dbReference>
<evidence type="ECO:0000259" key="4">
    <source>
        <dbReference type="PROSITE" id="PS50102"/>
    </source>
</evidence>
<dbReference type="SMART" id="SM00360">
    <property type="entry name" value="RRM"/>
    <property type="match status" value="1"/>
</dbReference>
<dbReference type="PANTHER" id="PTHR10693">
    <property type="entry name" value="RAS GTPASE-ACTIVATING PROTEIN-BINDING PROTEIN"/>
    <property type="match status" value="1"/>
</dbReference>
<feature type="compositionally biased region" description="Polar residues" evidence="3">
    <location>
        <begin position="418"/>
        <end position="435"/>
    </location>
</feature>
<feature type="compositionally biased region" description="Polar residues" evidence="3">
    <location>
        <begin position="526"/>
        <end position="543"/>
    </location>
</feature>
<evidence type="ECO:0000256" key="3">
    <source>
        <dbReference type="SAM" id="MobiDB-lite"/>
    </source>
</evidence>
<evidence type="ECO:0000259" key="5">
    <source>
        <dbReference type="PROSITE" id="PS50177"/>
    </source>
</evidence>
<feature type="compositionally biased region" description="Low complexity" evidence="3">
    <location>
        <begin position="544"/>
        <end position="553"/>
    </location>
</feature>
<dbReference type="PANTHER" id="PTHR10693:SF20">
    <property type="entry name" value="AT27578P"/>
    <property type="match status" value="1"/>
</dbReference>
<dbReference type="InterPro" id="IPR002075">
    <property type="entry name" value="NTF2_dom"/>
</dbReference>
<dbReference type="GO" id="GO:1990904">
    <property type="term" value="C:ribonucleoprotein complex"/>
    <property type="evidence" value="ECO:0007669"/>
    <property type="project" value="TreeGrafter"/>
</dbReference>
<dbReference type="InterPro" id="IPR039539">
    <property type="entry name" value="Ras_GTPase_bind_prot"/>
</dbReference>
<protein>
    <submittedName>
        <fullName evidence="6">13601_t:CDS:1</fullName>
    </submittedName>
</protein>
<dbReference type="Pfam" id="PF00076">
    <property type="entry name" value="RRM_1"/>
    <property type="match status" value="1"/>
</dbReference>
<feature type="region of interest" description="Disordered" evidence="3">
    <location>
        <begin position="415"/>
        <end position="447"/>
    </location>
</feature>
<reference evidence="6" key="1">
    <citation type="submission" date="2021-06" db="EMBL/GenBank/DDBJ databases">
        <authorList>
            <person name="Kallberg Y."/>
            <person name="Tangrot J."/>
            <person name="Rosling A."/>
        </authorList>
    </citation>
    <scope>NUCLEOTIDE SEQUENCE</scope>
    <source>
        <strain evidence="6">MT106</strain>
    </source>
</reference>
<evidence type="ECO:0000313" key="7">
    <source>
        <dbReference type="Proteomes" id="UP000789831"/>
    </source>
</evidence>
<gene>
    <name evidence="6" type="ORF">AGERDE_LOCUS6359</name>
</gene>
<evidence type="ECO:0000256" key="2">
    <source>
        <dbReference type="PROSITE-ProRule" id="PRU00176"/>
    </source>
</evidence>
<evidence type="ECO:0000313" key="6">
    <source>
        <dbReference type="EMBL" id="CAG8544633.1"/>
    </source>
</evidence>
<feature type="compositionally biased region" description="Basic and acidic residues" evidence="3">
    <location>
        <begin position="436"/>
        <end position="445"/>
    </location>
</feature>
<keyword evidence="7" id="KW-1185">Reference proteome</keyword>
<dbReference type="GO" id="GO:0005829">
    <property type="term" value="C:cytosol"/>
    <property type="evidence" value="ECO:0007669"/>
    <property type="project" value="TreeGrafter"/>
</dbReference>
<dbReference type="AlphaFoldDB" id="A0A9N9AWZ8"/>
<feature type="compositionally biased region" description="Low complexity" evidence="3">
    <location>
        <begin position="351"/>
        <end position="362"/>
    </location>
</feature>
<feature type="region of interest" description="Disordered" evidence="3">
    <location>
        <begin position="228"/>
        <end position="388"/>
    </location>
</feature>
<dbReference type="EMBL" id="CAJVPL010000977">
    <property type="protein sequence ID" value="CAG8544633.1"/>
    <property type="molecule type" value="Genomic_DNA"/>
</dbReference>
<dbReference type="GO" id="GO:0034517">
    <property type="term" value="P:ribophagy"/>
    <property type="evidence" value="ECO:0007669"/>
    <property type="project" value="TreeGrafter"/>
</dbReference>
<accession>A0A9N9AWZ8</accession>
<keyword evidence="1 2" id="KW-0694">RNA-binding</keyword>
<feature type="domain" description="RRM" evidence="4">
    <location>
        <begin position="450"/>
        <end position="520"/>
    </location>
</feature>
<dbReference type="InterPro" id="IPR012677">
    <property type="entry name" value="Nucleotide-bd_a/b_plait_sf"/>
</dbReference>
<dbReference type="InterPro" id="IPR035979">
    <property type="entry name" value="RBD_domain_sf"/>
</dbReference>
<dbReference type="SUPFAM" id="SSF54928">
    <property type="entry name" value="RNA-binding domain, RBD"/>
    <property type="match status" value="1"/>
</dbReference>
<dbReference type="SUPFAM" id="SSF54427">
    <property type="entry name" value="NTF2-like"/>
    <property type="match status" value="1"/>
</dbReference>
<dbReference type="Gene3D" id="3.10.450.50">
    <property type="match status" value="1"/>
</dbReference>
<feature type="compositionally biased region" description="Polar residues" evidence="3">
    <location>
        <begin position="363"/>
        <end position="385"/>
    </location>
</feature>
<sequence length="573" mass="62903">MASPRMTTTTTDDITNNAASVAQELPSQQPDHHIDTTEIGWLFVQEYYTFMHKEPHRLHCFYNVNSIYTTGKEGETVKTCHGPQEINNKIMEFGLNDTTVLVTNVDSQASLNGGIVIQVLGQMANKGEESRKFAQTFFLAVQPNGFFVLNDILRFLADEVEDETREPPVEDTPLPVEEETTEENNNVVLPEEKPLGEESNSPTGTLVDEPINENSHVHRNIQLQENTAAEVQQQNEHPAAEEPAPETVSVSPSKAVEQAPVNEPQPYIVDRSVSPKNQGAPANPTSSKNIPQQTASSQAVTDQPQTQALANKSPKTVQMSPPPKNNNINGNQKQVPQIANTPSATTAVSNVPQTAPVQPAQQHSSEQSQKAAGSTQQPSTGNEANAPQKKTWAHLAANNRDKWSNQLAPIPAHVASAPVQTSKPQQQSMGQSGRDQMNRRQDGQRGDPQLSIYIKNVTESMPYDQLRNAFSQFGALKNLDVVYPKSCAFAEYTTADACNRALAAHQVTIGNSYVITEARRKPIGQRNISDNRNQGGYNQRNSYQNQNGMNNAGRQGGRQQDRRNSATHVKQSP</sequence>
<dbReference type="GO" id="GO:0016579">
    <property type="term" value="P:protein deubiquitination"/>
    <property type="evidence" value="ECO:0007669"/>
    <property type="project" value="TreeGrafter"/>
</dbReference>
<dbReference type="PROSITE" id="PS50102">
    <property type="entry name" value="RRM"/>
    <property type="match status" value="1"/>
</dbReference>
<dbReference type="InterPro" id="IPR018222">
    <property type="entry name" value="Nuclear_transport_factor_2_euk"/>
</dbReference>
<feature type="compositionally biased region" description="Polar residues" evidence="3">
    <location>
        <begin position="283"/>
        <end position="350"/>
    </location>
</feature>
<dbReference type="OrthoDB" id="339151at2759"/>
<feature type="region of interest" description="Disordered" evidence="3">
    <location>
        <begin position="524"/>
        <end position="573"/>
    </location>
</feature>
<comment type="caution">
    <text evidence="6">The sequence shown here is derived from an EMBL/GenBank/DDBJ whole genome shotgun (WGS) entry which is preliminary data.</text>
</comment>
<dbReference type="CDD" id="cd00780">
    <property type="entry name" value="NTF2"/>
    <property type="match status" value="1"/>
</dbReference>
<dbReference type="GO" id="GO:1990861">
    <property type="term" value="C:Ubp3-Bre5 deubiquitination complex"/>
    <property type="evidence" value="ECO:0007669"/>
    <property type="project" value="TreeGrafter"/>
</dbReference>
<dbReference type="CDD" id="cd00590">
    <property type="entry name" value="RRM_SF"/>
    <property type="match status" value="1"/>
</dbReference>
<evidence type="ECO:0000256" key="1">
    <source>
        <dbReference type="ARBA" id="ARBA00022884"/>
    </source>
</evidence>
<dbReference type="Gene3D" id="3.30.70.330">
    <property type="match status" value="1"/>
</dbReference>
<proteinExistence type="predicted"/>
<feature type="domain" description="NTF2" evidence="5">
    <location>
        <begin position="39"/>
        <end position="155"/>
    </location>
</feature>
<dbReference type="Proteomes" id="UP000789831">
    <property type="component" value="Unassembled WGS sequence"/>
</dbReference>
<feature type="region of interest" description="Disordered" evidence="3">
    <location>
        <begin position="161"/>
        <end position="210"/>
    </location>
</feature>
<dbReference type="Pfam" id="PF02136">
    <property type="entry name" value="NTF2"/>
    <property type="match status" value="1"/>
</dbReference>
<dbReference type="GO" id="GO:0003729">
    <property type="term" value="F:mRNA binding"/>
    <property type="evidence" value="ECO:0007669"/>
    <property type="project" value="TreeGrafter"/>
</dbReference>
<dbReference type="PROSITE" id="PS50177">
    <property type="entry name" value="NTF2_DOMAIN"/>
    <property type="match status" value="1"/>
</dbReference>
<dbReference type="InterPro" id="IPR000504">
    <property type="entry name" value="RRM_dom"/>
</dbReference>
<organism evidence="6 7">
    <name type="scientific">Ambispora gerdemannii</name>
    <dbReference type="NCBI Taxonomy" id="144530"/>
    <lineage>
        <taxon>Eukaryota</taxon>
        <taxon>Fungi</taxon>
        <taxon>Fungi incertae sedis</taxon>
        <taxon>Mucoromycota</taxon>
        <taxon>Glomeromycotina</taxon>
        <taxon>Glomeromycetes</taxon>
        <taxon>Archaeosporales</taxon>
        <taxon>Ambisporaceae</taxon>
        <taxon>Ambispora</taxon>
    </lineage>
</organism>